<accession>A0A0C2MCG5</accession>
<dbReference type="InterPro" id="IPR016024">
    <property type="entry name" value="ARM-type_fold"/>
</dbReference>
<evidence type="ECO:0000259" key="6">
    <source>
        <dbReference type="PROSITE" id="PS51547"/>
    </source>
</evidence>
<dbReference type="InterPro" id="IPR035892">
    <property type="entry name" value="C2_domain_sf"/>
</dbReference>
<dbReference type="OrthoDB" id="6020291at2759"/>
<dbReference type="SUPFAM" id="SSF56112">
    <property type="entry name" value="Protein kinase-like (PK-like)"/>
    <property type="match status" value="1"/>
</dbReference>
<dbReference type="PROSITE" id="PS00916">
    <property type="entry name" value="PI3_4_KINASE_2"/>
    <property type="match status" value="1"/>
</dbReference>
<name>A0A0C2MCG5_THEKT</name>
<dbReference type="InterPro" id="IPR001263">
    <property type="entry name" value="PI3K_accessory_dom"/>
</dbReference>
<protein>
    <submittedName>
        <fullName evidence="7">Phosphatidylinositol 4-phosphate 3-kinase C2 domain-containing subunit alpha</fullName>
    </submittedName>
</protein>
<dbReference type="Pfam" id="PF00454">
    <property type="entry name" value="PI3_PI4_kinase"/>
    <property type="match status" value="1"/>
</dbReference>
<dbReference type="PANTHER" id="PTHR10048:SF14">
    <property type="entry name" value="LD28067P"/>
    <property type="match status" value="1"/>
</dbReference>
<dbReference type="InterPro" id="IPR011009">
    <property type="entry name" value="Kinase-like_dom_sf"/>
</dbReference>
<keyword evidence="8" id="KW-1185">Reference proteome</keyword>
<feature type="domain" description="PI3K/PI4K catalytic" evidence="4">
    <location>
        <begin position="840"/>
        <end position="1116"/>
    </location>
</feature>
<dbReference type="InterPro" id="IPR018936">
    <property type="entry name" value="PI3/4_kinase_CS"/>
</dbReference>
<dbReference type="PROSITE" id="PS50290">
    <property type="entry name" value="PI3_4_KINASE_3"/>
    <property type="match status" value="1"/>
</dbReference>
<dbReference type="InterPro" id="IPR015433">
    <property type="entry name" value="PI3/4_kinase"/>
</dbReference>
<dbReference type="GO" id="GO:0005942">
    <property type="term" value="C:phosphatidylinositol 3-kinase complex"/>
    <property type="evidence" value="ECO:0007669"/>
    <property type="project" value="TreeGrafter"/>
</dbReference>
<feature type="domain" description="C2 PI3K-type" evidence="6">
    <location>
        <begin position="421"/>
        <end position="615"/>
    </location>
</feature>
<organism evidence="7 8">
    <name type="scientific">Thelohanellus kitauei</name>
    <name type="common">Myxosporean</name>
    <dbReference type="NCBI Taxonomy" id="669202"/>
    <lineage>
        <taxon>Eukaryota</taxon>
        <taxon>Metazoa</taxon>
        <taxon>Cnidaria</taxon>
        <taxon>Myxozoa</taxon>
        <taxon>Myxosporea</taxon>
        <taxon>Bivalvulida</taxon>
        <taxon>Platysporina</taxon>
        <taxon>Myxobolidae</taxon>
        <taxon>Thelohanellus</taxon>
    </lineage>
</organism>
<dbReference type="InterPro" id="IPR029071">
    <property type="entry name" value="Ubiquitin-like_domsf"/>
</dbReference>
<dbReference type="PROSITE" id="PS51545">
    <property type="entry name" value="PIK_HELICAL"/>
    <property type="match status" value="1"/>
</dbReference>
<dbReference type="GO" id="GO:0016303">
    <property type="term" value="F:1-phosphatidylinositol-3-kinase activity"/>
    <property type="evidence" value="ECO:0007669"/>
    <property type="project" value="TreeGrafter"/>
</dbReference>
<dbReference type="Pfam" id="PF00613">
    <property type="entry name" value="PI3Ka"/>
    <property type="match status" value="1"/>
</dbReference>
<dbReference type="PROSITE" id="PS51547">
    <property type="entry name" value="C2_PI3K"/>
    <property type="match status" value="1"/>
</dbReference>
<proteinExistence type="inferred from homology"/>
<dbReference type="InterPro" id="IPR000403">
    <property type="entry name" value="PI3/4_kinase_cat_dom"/>
</dbReference>
<dbReference type="InterPro" id="IPR002420">
    <property type="entry name" value="PI3K-type_C2_dom"/>
</dbReference>
<comment type="caution">
    <text evidence="7">The sequence shown here is derived from an EMBL/GenBank/DDBJ whole genome shotgun (WGS) entry which is preliminary data.</text>
</comment>
<dbReference type="GO" id="GO:0048015">
    <property type="term" value="P:phosphatidylinositol-mediated signaling"/>
    <property type="evidence" value="ECO:0007669"/>
    <property type="project" value="TreeGrafter"/>
</dbReference>
<dbReference type="GO" id="GO:0035005">
    <property type="term" value="F:1-phosphatidylinositol-4-phosphate 3-kinase activity"/>
    <property type="evidence" value="ECO:0007669"/>
    <property type="project" value="TreeGrafter"/>
</dbReference>
<evidence type="ECO:0000256" key="2">
    <source>
        <dbReference type="ARBA" id="ARBA00022777"/>
    </source>
</evidence>
<dbReference type="SMART" id="SM00146">
    <property type="entry name" value="PI3Kc"/>
    <property type="match status" value="1"/>
</dbReference>
<dbReference type="GO" id="GO:0005886">
    <property type="term" value="C:plasma membrane"/>
    <property type="evidence" value="ECO:0007669"/>
    <property type="project" value="TreeGrafter"/>
</dbReference>
<evidence type="ECO:0000256" key="3">
    <source>
        <dbReference type="PROSITE-ProRule" id="PRU00880"/>
    </source>
</evidence>
<feature type="domain" description="PIK helical" evidence="5">
    <location>
        <begin position="594"/>
        <end position="772"/>
    </location>
</feature>
<dbReference type="SUPFAM" id="SSF48371">
    <property type="entry name" value="ARM repeat"/>
    <property type="match status" value="1"/>
</dbReference>
<dbReference type="InterPro" id="IPR036940">
    <property type="entry name" value="PI3/4_kinase_cat_sf"/>
</dbReference>
<dbReference type="GO" id="GO:0043491">
    <property type="term" value="P:phosphatidylinositol 3-kinase/protein kinase B signal transduction"/>
    <property type="evidence" value="ECO:0007669"/>
    <property type="project" value="TreeGrafter"/>
</dbReference>
<dbReference type="Proteomes" id="UP000031668">
    <property type="component" value="Unassembled WGS sequence"/>
</dbReference>
<sequence>MKQENNTTQIMPTKPKKDYRQILAFNCPGFSIYKNHELEVFCQKVCILRQNWIRVSKQQLLKLSSSPVITSHDLLGLYAGERVKICVHLKEQDTCRCTKNINRAYGNTRLFRDFLKSSEKMLKVEFECLNTIKPIEIIQRSLDLMIQKPEIFDFLKKQTLGDINPAKFSLRFKDVDEYLLKDLPLINYGTFHKLCIDAETIYLELSIIESQVSQKEMPFDFDEDIYRFAVEFINRENDLIKYHSTDIKKKFIYLIGCYNIIKLYDDSKTNLETASHNSSVEKNLEKLCEKLCVGEMDNIKKIQFQKLVGIIFEARSTPETRQEYAKVLVGMMAEASSTYCEFLRNFTTMKFCGFHQVLSSVKFSKEIPRIDILNQFMFEIFKITELYYHAMQCCDSELFSSVPPDMTQKYLDRSQDFIKIDRDKLEICIVSVCNIIDPIFTKFQTFYVQVEMIYCSRNIGLKNQTPKIPRSNLSYTSLMFDSIIALNIPYCQLHREMGLIFSLIGCDGTQETVLYVGYSRLFGKKVQNHHGDSLIGLVPIEYETKLRVFSTNIELNKSCPNYPFIHLCIQPLDEPDEKLKSCSQNDQEDQRNAQTLDETKRVLLIEKLMPIIIMRNFNYLSEYHSQIIWADRDYFKSMDYEHSLIPLIVSAGVISYASDSELTNFLQSLPSIPEEDYFLMLGPTYSHSIVRKFVIDKISSLPTEMFSNYANVMANCFMFEPNLWSSYMCLMIQRSWDDPHVAHKLFWACKQLSGYPFSSNNFILFMSVIMTSISREYQLNLTTQLSLVRHLSQCGKDVQAATDAVSKTNILKSTILKINEESQSVYNLPISQSSIVTGIDDKNFKIFSSASSPLLINFLNKHECGFDIAVIFKVGDILTRDMITINIFKILVKVWLKAGLDMKMRIYDVLPTDQDKGFLEVVPGVTTMGEIHARFGLTGTFNNYCIVDWLKSCNPSKKEYERAILNFTLSCAGYCVATYILGICDRHNDNILLLKTGHILHIDFNKYMGDSQMFLGFKRDRAPFVLTPDMLAVINELNNLDVTGLQYFVEKCCLAYKIARKNATTIFNTLNLMLFDDPSFDGCLKYVYDQLKLDENDNNAHLEFHKLIIKSANTTFTQINFFIHNLAQKRIGRTLDDSTKGRRGLFEFCASSTVYNMDTDGKIIELVCVDHVNRKVSNRPFTTYLIFRIVREDKTKQFIYRTAADFKALMTRLKSVDKLTDISITSKTGTCNSRNCIKKKDIDNIISSINKILHAIMKSSAAQSVVLYTWCHPFLDDDTLTSSQVNLSTTDTTDIQTPRMKLIFDVENDTFSVLVTNIQNLKTLSVPNDAEIKLGVVTLPSGFIAANKKIIYNPDNLILKKFEIPMKTVIDLDDSIFINIKVYRLFGKKIIGYVEIPIKDIDYTRIEGSWYIIKPSISM</sequence>
<dbReference type="Gene3D" id="2.60.40.150">
    <property type="entry name" value="C2 domain"/>
    <property type="match status" value="1"/>
</dbReference>
<dbReference type="GO" id="GO:0005737">
    <property type="term" value="C:cytoplasm"/>
    <property type="evidence" value="ECO:0007669"/>
    <property type="project" value="TreeGrafter"/>
</dbReference>
<gene>
    <name evidence="7" type="ORF">RF11_07042</name>
</gene>
<dbReference type="EMBL" id="JWZT01005150">
    <property type="protein sequence ID" value="KII62014.1"/>
    <property type="molecule type" value="Genomic_DNA"/>
</dbReference>
<dbReference type="Gene3D" id="1.25.40.70">
    <property type="entry name" value="Phosphatidylinositol 3-kinase, accessory domain (PIK)"/>
    <property type="match status" value="1"/>
</dbReference>
<keyword evidence="2 7" id="KW-0418">Kinase</keyword>
<reference evidence="7 8" key="1">
    <citation type="journal article" date="2014" name="Genome Biol. Evol.">
        <title>The genome of the myxosporean Thelohanellus kitauei shows adaptations to nutrient acquisition within its fish host.</title>
        <authorList>
            <person name="Yang Y."/>
            <person name="Xiong J."/>
            <person name="Zhou Z."/>
            <person name="Huo F."/>
            <person name="Miao W."/>
            <person name="Ran C."/>
            <person name="Liu Y."/>
            <person name="Zhang J."/>
            <person name="Feng J."/>
            <person name="Wang M."/>
            <person name="Wang M."/>
            <person name="Wang L."/>
            <person name="Yao B."/>
        </authorList>
    </citation>
    <scope>NUCLEOTIDE SEQUENCE [LARGE SCALE GENOMIC DNA]</scope>
    <source>
        <strain evidence="7">Wuqing</strain>
    </source>
</reference>
<comment type="similarity">
    <text evidence="3">Belongs to the PI3/PI4-kinase family.</text>
</comment>
<evidence type="ECO:0000259" key="4">
    <source>
        <dbReference type="PROSITE" id="PS50290"/>
    </source>
</evidence>
<evidence type="ECO:0000313" key="8">
    <source>
        <dbReference type="Proteomes" id="UP000031668"/>
    </source>
</evidence>
<evidence type="ECO:0000313" key="7">
    <source>
        <dbReference type="EMBL" id="KII62014.1"/>
    </source>
</evidence>
<dbReference type="GO" id="GO:0016477">
    <property type="term" value="P:cell migration"/>
    <property type="evidence" value="ECO:0007669"/>
    <property type="project" value="TreeGrafter"/>
</dbReference>
<keyword evidence="1" id="KW-0808">Transferase</keyword>
<evidence type="ECO:0000256" key="1">
    <source>
        <dbReference type="ARBA" id="ARBA00022679"/>
    </source>
</evidence>
<dbReference type="Gene3D" id="1.10.1070.11">
    <property type="entry name" value="Phosphatidylinositol 3-/4-kinase, catalytic domain"/>
    <property type="match status" value="1"/>
</dbReference>
<dbReference type="SUPFAM" id="SSF54236">
    <property type="entry name" value="Ubiquitin-like"/>
    <property type="match status" value="1"/>
</dbReference>
<dbReference type="PANTHER" id="PTHR10048">
    <property type="entry name" value="PHOSPHATIDYLINOSITOL KINASE"/>
    <property type="match status" value="1"/>
</dbReference>
<dbReference type="InterPro" id="IPR042236">
    <property type="entry name" value="PI3K_accessory_sf"/>
</dbReference>
<dbReference type="Gene3D" id="3.30.1010.10">
    <property type="entry name" value="Phosphatidylinositol 3-kinase Catalytic Subunit, Chain A, domain 4"/>
    <property type="match status" value="1"/>
</dbReference>
<evidence type="ECO:0000259" key="5">
    <source>
        <dbReference type="PROSITE" id="PS51545"/>
    </source>
</evidence>